<dbReference type="Pfam" id="PF09687">
    <property type="entry name" value="PRESAN"/>
    <property type="match status" value="1"/>
</dbReference>
<keyword evidence="1" id="KW-1133">Transmembrane helix</keyword>
<proteinExistence type="predicted"/>
<accession>A0A1Y3DTI4</accession>
<feature type="transmembrane region" description="Helical" evidence="1">
    <location>
        <begin position="12"/>
        <end position="30"/>
    </location>
</feature>
<dbReference type="VEuPathDB" id="PlasmoDB:PKA1H_050013800"/>
<sequence>MARMSTWKKFPLSLGFTTLLFFVWIGILSIHKYKYEGRTLDKLLTGCYPRSLSSASSSNYDGAPIQVNQTYYENNNHLFYTDKYKEFLSTLNDIELEDRVLTGEEINNLMQSLGLFISKKKAKLVFFHYNNYMKKLFNDAMDRLWAEFFTAAMRRGIPQDYQLFFWKKCDDEITDYFIARDEFFLDEFQSFLPKGNVKVTAKLFSFLGNYYNSWMEDLGRYELKWSGILNDSVNKYTPRW</sequence>
<dbReference type="AlphaFoldDB" id="A0A1Y3DTI4"/>
<evidence type="ECO:0000313" key="3">
    <source>
        <dbReference type="EMBL" id="OTN67942.1"/>
    </source>
</evidence>
<protein>
    <recommendedName>
        <fullName evidence="2">Plasmodium RESA N-terminal domain-containing protein</fullName>
    </recommendedName>
</protein>
<dbReference type="InterPro" id="IPR019111">
    <property type="entry name" value="PRESA_N"/>
</dbReference>
<dbReference type="InterPro" id="IPR044885">
    <property type="entry name" value="PRESA_N_sf"/>
</dbReference>
<dbReference type="EMBL" id="NETL01000018">
    <property type="protein sequence ID" value="OTN67942.1"/>
    <property type="molecule type" value="Genomic_DNA"/>
</dbReference>
<dbReference type="OrthoDB" id="381798at2759"/>
<feature type="domain" description="Plasmodium RESA N-terminal" evidence="2">
    <location>
        <begin position="101"/>
        <end position="225"/>
    </location>
</feature>
<reference evidence="3 4" key="1">
    <citation type="submission" date="2017-05" db="EMBL/GenBank/DDBJ databases">
        <title>PacBio assembly of a Plasmodium knowlesi genome sequence with Hi-C correction and manual annotation of the SICAvar gene family.</title>
        <authorList>
            <person name="Lapp S.A."/>
            <person name="Geraldo J.A."/>
            <person name="Chien J.-T."/>
            <person name="Ay F."/>
            <person name="Pakala S.B."/>
            <person name="Batugedara G."/>
            <person name="Humphrey J.C."/>
            <person name="Debarry J.D."/>
            <person name="Le Roch K.G."/>
            <person name="Galinski M.R."/>
            <person name="Kissinger J.C."/>
        </authorList>
    </citation>
    <scope>NUCLEOTIDE SEQUENCE [LARGE SCALE GENOMIC DNA]</scope>
    <source>
        <strain evidence="4">Malayan Strain Pk1 (A+)</strain>
    </source>
</reference>
<name>A0A1Y3DTI4_PLAKN</name>
<dbReference type="Proteomes" id="UP000195012">
    <property type="component" value="Unassembled WGS sequence"/>
</dbReference>
<gene>
    <name evidence="3" type="ORF">PKNOH_S04360900</name>
</gene>
<keyword evidence="1" id="KW-0472">Membrane</keyword>
<dbReference type="Gene3D" id="6.10.280.180">
    <property type="entry name" value="Plasmodium RESA, N-terminal helical domain"/>
    <property type="match status" value="1"/>
</dbReference>
<organism evidence="3 4">
    <name type="scientific">Plasmodium knowlesi</name>
    <dbReference type="NCBI Taxonomy" id="5850"/>
    <lineage>
        <taxon>Eukaryota</taxon>
        <taxon>Sar</taxon>
        <taxon>Alveolata</taxon>
        <taxon>Apicomplexa</taxon>
        <taxon>Aconoidasida</taxon>
        <taxon>Haemosporida</taxon>
        <taxon>Plasmodiidae</taxon>
        <taxon>Plasmodium</taxon>
        <taxon>Plasmodium (Plasmodium)</taxon>
    </lineage>
</organism>
<dbReference type="OMA" id="WKKCDDE"/>
<dbReference type="VEuPathDB" id="PlasmoDB:PKNH_0508200"/>
<evidence type="ECO:0000313" key="4">
    <source>
        <dbReference type="Proteomes" id="UP000195012"/>
    </source>
</evidence>
<evidence type="ECO:0000259" key="2">
    <source>
        <dbReference type="Pfam" id="PF09687"/>
    </source>
</evidence>
<keyword evidence="1" id="KW-0812">Transmembrane</keyword>
<dbReference type="VEuPathDB" id="PlasmoDB:PKNOH_S04360900"/>
<comment type="caution">
    <text evidence="3">The sequence shown here is derived from an EMBL/GenBank/DDBJ whole genome shotgun (WGS) entry which is preliminary data.</text>
</comment>
<evidence type="ECO:0000256" key="1">
    <source>
        <dbReference type="SAM" id="Phobius"/>
    </source>
</evidence>